<evidence type="ECO:0000313" key="6">
    <source>
        <dbReference type="Proteomes" id="UP001163152"/>
    </source>
</evidence>
<keyword evidence="2 3" id="KW-0378">Hydrolase</keyword>
<evidence type="ECO:0000256" key="3">
    <source>
        <dbReference type="RuleBase" id="RU003476"/>
    </source>
</evidence>
<gene>
    <name evidence="5" type="ORF">OXH18_15150</name>
</gene>
<evidence type="ECO:0000256" key="1">
    <source>
        <dbReference type="ARBA" id="ARBA00005582"/>
    </source>
</evidence>
<dbReference type="PANTHER" id="PTHR43736:SF1">
    <property type="entry name" value="DIHYDRONEOPTERIN TRIPHOSPHATE DIPHOSPHATASE"/>
    <property type="match status" value="1"/>
</dbReference>
<dbReference type="PRINTS" id="PR00502">
    <property type="entry name" value="NUDIXFAMILY"/>
</dbReference>
<dbReference type="SUPFAM" id="SSF55811">
    <property type="entry name" value="Nudix"/>
    <property type="match status" value="1"/>
</dbReference>
<dbReference type="EMBL" id="CP113797">
    <property type="protein sequence ID" value="WAL58517.1"/>
    <property type="molecule type" value="Genomic_DNA"/>
</dbReference>
<keyword evidence="6" id="KW-1185">Reference proteome</keyword>
<dbReference type="Proteomes" id="UP001163152">
    <property type="component" value="Chromosome"/>
</dbReference>
<evidence type="ECO:0000256" key="2">
    <source>
        <dbReference type="ARBA" id="ARBA00022801"/>
    </source>
</evidence>
<organism evidence="5 6">
    <name type="scientific">Thermocoleostomius sinensis A174</name>
    <dbReference type="NCBI Taxonomy" id="2016057"/>
    <lineage>
        <taxon>Bacteria</taxon>
        <taxon>Bacillati</taxon>
        <taxon>Cyanobacteriota</taxon>
        <taxon>Cyanophyceae</taxon>
        <taxon>Oculatellales</taxon>
        <taxon>Oculatellaceae</taxon>
        <taxon>Thermocoleostomius</taxon>
    </lineage>
</organism>
<evidence type="ECO:0000313" key="5">
    <source>
        <dbReference type="EMBL" id="WAL58517.1"/>
    </source>
</evidence>
<dbReference type="Gene3D" id="3.90.79.10">
    <property type="entry name" value="Nucleoside Triphosphate Pyrophosphohydrolase"/>
    <property type="match status" value="1"/>
</dbReference>
<name>A0A9E9C8J9_9CYAN</name>
<dbReference type="PROSITE" id="PS00893">
    <property type="entry name" value="NUDIX_BOX"/>
    <property type="match status" value="1"/>
</dbReference>
<proteinExistence type="inferred from homology"/>
<reference evidence="5" key="1">
    <citation type="submission" date="2022-12" db="EMBL/GenBank/DDBJ databases">
        <title>Polyphasic identification of a Novel Hot-Spring Cyanobacterium Ocullathermofonsia sinensis gen nov. sp. nov. and Genomic Insights on its Adaptations to the Thermal Habitat.</title>
        <authorList>
            <person name="Daroch M."/>
            <person name="Tang J."/>
            <person name="Jiang Y."/>
        </authorList>
    </citation>
    <scope>NUCLEOTIDE SEQUENCE</scope>
    <source>
        <strain evidence="5">PKUAC-SCTA174</strain>
    </source>
</reference>
<protein>
    <submittedName>
        <fullName evidence="5">NUDIX hydrolase</fullName>
    </submittedName>
</protein>
<feature type="domain" description="Nudix hydrolase" evidence="4">
    <location>
        <begin position="66"/>
        <end position="197"/>
    </location>
</feature>
<dbReference type="GO" id="GO:0016787">
    <property type="term" value="F:hydrolase activity"/>
    <property type="evidence" value="ECO:0007669"/>
    <property type="project" value="UniProtKB-KW"/>
</dbReference>
<dbReference type="CDD" id="cd04672">
    <property type="entry name" value="NUDIX_CDP-Chase_like"/>
    <property type="match status" value="1"/>
</dbReference>
<evidence type="ECO:0000259" key="4">
    <source>
        <dbReference type="PROSITE" id="PS51462"/>
    </source>
</evidence>
<dbReference type="Pfam" id="PF00293">
    <property type="entry name" value="NUDIX"/>
    <property type="match status" value="1"/>
</dbReference>
<dbReference type="Gene3D" id="6.10.250.1120">
    <property type="match status" value="1"/>
</dbReference>
<sequence length="208" mass="23773">MSERWLEWAQKLQAIAQNGLTYSENPFDIDRYQQIQALAAEILSAHTDADPGYFLDLFAQETGYATPKVDVRAAVFQADQILLVQERLDGGRWTLPGGWVDVGESPSVAVEREVWEETGYEVKALKLAALYDRSHPRHGHPPFIHHTYKVFFLCDLWGGTPTESYETGKSAFFKESEIPELSLTRVVPSQIARLFEHHRHPDWPTDFD</sequence>
<dbReference type="InterPro" id="IPR015797">
    <property type="entry name" value="NUDIX_hydrolase-like_dom_sf"/>
</dbReference>
<dbReference type="KEGG" id="tsin:OXH18_15150"/>
<dbReference type="InterPro" id="IPR020476">
    <property type="entry name" value="Nudix_hydrolase"/>
</dbReference>
<dbReference type="InterPro" id="IPR020084">
    <property type="entry name" value="NUDIX_hydrolase_CS"/>
</dbReference>
<accession>A0A9E9C8J9</accession>
<dbReference type="Pfam" id="PF12535">
    <property type="entry name" value="Nudix_N"/>
    <property type="match status" value="1"/>
</dbReference>
<dbReference type="PROSITE" id="PS51462">
    <property type="entry name" value="NUDIX"/>
    <property type="match status" value="1"/>
</dbReference>
<comment type="similarity">
    <text evidence="1 3">Belongs to the Nudix hydrolase family.</text>
</comment>
<dbReference type="InterPro" id="IPR059176">
    <property type="entry name" value="UDP-X_N"/>
</dbReference>
<dbReference type="PANTHER" id="PTHR43736">
    <property type="entry name" value="ADP-RIBOSE PYROPHOSPHATASE"/>
    <property type="match status" value="1"/>
</dbReference>
<dbReference type="RefSeq" id="WP_268607938.1">
    <property type="nucleotide sequence ID" value="NZ_CP113797.1"/>
</dbReference>
<dbReference type="AlphaFoldDB" id="A0A9E9C8J9"/>
<dbReference type="InterPro" id="IPR000086">
    <property type="entry name" value="NUDIX_hydrolase_dom"/>
</dbReference>